<sequence>MHFDQRTQAALREVGLSTDRLREASDLVKEAARADAAALEAFFDGRGTVYSDMEAAHGPSGVREHAVEYLDLYTHAADIRGYLRFDSWGVPVEGGRPLPDGTVELTLGPTVNDRVRFADDPDDL</sequence>
<dbReference type="GeneID" id="79315659"/>
<dbReference type="AlphaFoldDB" id="A0ABD6ABT8"/>
<dbReference type="RefSeq" id="WP_276303096.1">
    <property type="nucleotide sequence ID" value="NZ_CP119992.1"/>
</dbReference>
<dbReference type="Pfam" id="PF24376">
    <property type="entry name" value="DUF7532"/>
    <property type="match status" value="1"/>
</dbReference>
<evidence type="ECO:0000313" key="1">
    <source>
        <dbReference type="EMBL" id="MFC7317660.1"/>
    </source>
</evidence>
<dbReference type="InterPro" id="IPR055954">
    <property type="entry name" value="DUF7532"/>
</dbReference>
<protein>
    <submittedName>
        <fullName evidence="1">Uncharacterized protein</fullName>
    </submittedName>
</protein>
<organism evidence="1 2">
    <name type="scientific">Halomarina halobia</name>
    <dbReference type="NCBI Taxonomy" id="3033386"/>
    <lineage>
        <taxon>Archaea</taxon>
        <taxon>Methanobacteriati</taxon>
        <taxon>Methanobacteriota</taxon>
        <taxon>Stenosarchaea group</taxon>
        <taxon>Halobacteria</taxon>
        <taxon>Halobacteriales</taxon>
        <taxon>Natronomonadaceae</taxon>
        <taxon>Halomarina</taxon>
    </lineage>
</organism>
<keyword evidence="2" id="KW-1185">Reference proteome</keyword>
<dbReference type="Proteomes" id="UP001596547">
    <property type="component" value="Unassembled WGS sequence"/>
</dbReference>
<name>A0ABD6ABT8_9EURY</name>
<dbReference type="EMBL" id="JBHTBF010000002">
    <property type="protein sequence ID" value="MFC7317660.1"/>
    <property type="molecule type" value="Genomic_DNA"/>
</dbReference>
<proteinExistence type="predicted"/>
<accession>A0ABD6ABT8</accession>
<gene>
    <name evidence="1" type="ORF">ACFQPE_12815</name>
</gene>
<comment type="caution">
    <text evidence="1">The sequence shown here is derived from an EMBL/GenBank/DDBJ whole genome shotgun (WGS) entry which is preliminary data.</text>
</comment>
<reference evidence="1 2" key="1">
    <citation type="journal article" date="2019" name="Int. J. Syst. Evol. Microbiol.">
        <title>The Global Catalogue of Microorganisms (GCM) 10K type strain sequencing project: providing services to taxonomists for standard genome sequencing and annotation.</title>
        <authorList>
            <consortium name="The Broad Institute Genomics Platform"/>
            <consortium name="The Broad Institute Genome Sequencing Center for Infectious Disease"/>
            <person name="Wu L."/>
            <person name="Ma J."/>
        </authorList>
    </citation>
    <scope>NUCLEOTIDE SEQUENCE [LARGE SCALE GENOMIC DNA]</scope>
    <source>
        <strain evidence="1 2">PSR21</strain>
    </source>
</reference>
<evidence type="ECO:0000313" key="2">
    <source>
        <dbReference type="Proteomes" id="UP001596547"/>
    </source>
</evidence>